<name>A0A7J5YMU2_DISMA</name>
<comment type="caution">
    <text evidence="1">The sequence shown here is derived from an EMBL/GenBank/DDBJ whole genome shotgun (WGS) entry which is preliminary data.</text>
</comment>
<gene>
    <name evidence="1" type="ORF">F7725_019476</name>
</gene>
<keyword evidence="2" id="KW-1185">Reference proteome</keyword>
<evidence type="ECO:0000313" key="1">
    <source>
        <dbReference type="EMBL" id="KAF3849757.1"/>
    </source>
</evidence>
<sequence length="115" mass="12857">MHLLKSTRTVSRFGSVLISVMINSPLASLSLVCTCTTMFVSDIRWLPEHDTSFTVKVPAVWEYDIPKPFWAGEQNLVFPFTGWNRAQPTQQGLASIGCKENGWKGLDRAGGVLWQ</sequence>
<reference evidence="1 2" key="1">
    <citation type="submission" date="2020-03" db="EMBL/GenBank/DDBJ databases">
        <title>Dissostichus mawsoni Genome sequencing and assembly.</title>
        <authorList>
            <person name="Park H."/>
        </authorList>
    </citation>
    <scope>NUCLEOTIDE SEQUENCE [LARGE SCALE GENOMIC DNA]</scope>
    <source>
        <strain evidence="1">DM0001</strain>
        <tissue evidence="1">Muscle</tissue>
    </source>
</reference>
<dbReference type="Proteomes" id="UP000518266">
    <property type="component" value="Unassembled WGS sequence"/>
</dbReference>
<proteinExistence type="predicted"/>
<organism evidence="1 2">
    <name type="scientific">Dissostichus mawsoni</name>
    <name type="common">Antarctic cod</name>
    <dbReference type="NCBI Taxonomy" id="36200"/>
    <lineage>
        <taxon>Eukaryota</taxon>
        <taxon>Metazoa</taxon>
        <taxon>Chordata</taxon>
        <taxon>Craniata</taxon>
        <taxon>Vertebrata</taxon>
        <taxon>Euteleostomi</taxon>
        <taxon>Actinopterygii</taxon>
        <taxon>Neopterygii</taxon>
        <taxon>Teleostei</taxon>
        <taxon>Neoteleostei</taxon>
        <taxon>Acanthomorphata</taxon>
        <taxon>Eupercaria</taxon>
        <taxon>Perciformes</taxon>
        <taxon>Notothenioidei</taxon>
        <taxon>Nototheniidae</taxon>
        <taxon>Dissostichus</taxon>
    </lineage>
</organism>
<protein>
    <submittedName>
        <fullName evidence="1">Uncharacterized protein</fullName>
    </submittedName>
</protein>
<evidence type="ECO:0000313" key="2">
    <source>
        <dbReference type="Proteomes" id="UP000518266"/>
    </source>
</evidence>
<dbReference type="AlphaFoldDB" id="A0A7J5YMU2"/>
<feature type="non-terminal residue" evidence="1">
    <location>
        <position position="1"/>
    </location>
</feature>
<accession>A0A7J5YMU2</accession>
<dbReference type="EMBL" id="JAAKFY010000011">
    <property type="protein sequence ID" value="KAF3849757.1"/>
    <property type="molecule type" value="Genomic_DNA"/>
</dbReference>